<keyword evidence="1" id="KW-0812">Transmembrane</keyword>
<feature type="transmembrane region" description="Helical" evidence="1">
    <location>
        <begin position="116"/>
        <end position="140"/>
    </location>
</feature>
<keyword evidence="1" id="KW-1133">Transmembrane helix</keyword>
<dbReference type="GO" id="GO:0016020">
    <property type="term" value="C:membrane"/>
    <property type="evidence" value="ECO:0007669"/>
    <property type="project" value="InterPro"/>
</dbReference>
<name>A0A1I2DVL0_9BACT</name>
<feature type="transmembrane region" description="Helical" evidence="1">
    <location>
        <begin position="78"/>
        <end position="96"/>
    </location>
</feature>
<dbReference type="PANTHER" id="PTHR34220:SF7">
    <property type="entry name" value="SENSOR HISTIDINE KINASE YPDA"/>
    <property type="match status" value="1"/>
</dbReference>
<dbReference type="Pfam" id="PF06580">
    <property type="entry name" value="His_kinase"/>
    <property type="match status" value="1"/>
</dbReference>
<accession>A0A1I2DVL0</accession>
<keyword evidence="3" id="KW-0808">Transferase</keyword>
<feature type="transmembrane region" description="Helical" evidence="1">
    <location>
        <begin position="12"/>
        <end position="30"/>
    </location>
</feature>
<feature type="domain" description="Signal transduction histidine kinase internal region" evidence="2">
    <location>
        <begin position="159"/>
        <end position="237"/>
    </location>
</feature>
<dbReference type="PANTHER" id="PTHR34220">
    <property type="entry name" value="SENSOR HISTIDINE KINASE YPDA"/>
    <property type="match status" value="1"/>
</dbReference>
<sequence>MQSFFQRNKTLLIHVSFWCMYFSFFFYQVSSPRKGEEVDLWRAFQVAVLHITFVFITAYLNYFFLLPRFLEHKRVSKYLLEFFSVFVILVILYVHVKRFHADGYSYSQEAHHFYSLRFALQYGFNSFFIVVFVAMLKFLAQWSELEAKKKEIENEKLTSELRFLKAQINPHFLFNTLNNLYYLAFTQSPNTTEVIAKLSQMMRYMIYESNHAKVLLSKEIEYMQNYISLEKLRLNDQIPVQFEVVGNMHSVQIVPLILITFLENAFKHGVGNNFSEAWVKIKIEIHDRKGMPSKCIYRVENSKLPSANILEKSGIGLQNVQRRLELSYPNHYQLRVRNDENVYAVELELDLL</sequence>
<reference evidence="3 4" key="1">
    <citation type="submission" date="2016-10" db="EMBL/GenBank/DDBJ databases">
        <authorList>
            <person name="de Groot N.N."/>
        </authorList>
    </citation>
    <scope>NUCLEOTIDE SEQUENCE [LARGE SCALE GENOMIC DNA]</scope>
    <source>
        <strain>GEY</strain>
        <strain evidence="4">DSM 9560</strain>
    </source>
</reference>
<evidence type="ECO:0000313" key="3">
    <source>
        <dbReference type="EMBL" id="SFE84468.1"/>
    </source>
</evidence>
<keyword evidence="3" id="KW-0418">Kinase</keyword>
<organism evidence="3 4">
    <name type="scientific">Thermoflexibacter ruber</name>
    <dbReference type="NCBI Taxonomy" id="1003"/>
    <lineage>
        <taxon>Bacteria</taxon>
        <taxon>Pseudomonadati</taxon>
        <taxon>Bacteroidota</taxon>
        <taxon>Cytophagia</taxon>
        <taxon>Cytophagales</taxon>
        <taxon>Thermoflexibacteraceae</taxon>
        <taxon>Thermoflexibacter</taxon>
    </lineage>
</organism>
<dbReference type="Proteomes" id="UP000199513">
    <property type="component" value="Unassembled WGS sequence"/>
</dbReference>
<evidence type="ECO:0000313" key="4">
    <source>
        <dbReference type="Proteomes" id="UP000199513"/>
    </source>
</evidence>
<dbReference type="GO" id="GO:0000155">
    <property type="term" value="F:phosphorelay sensor kinase activity"/>
    <property type="evidence" value="ECO:0007669"/>
    <property type="project" value="InterPro"/>
</dbReference>
<protein>
    <submittedName>
        <fullName evidence="3">Histidine kinase</fullName>
    </submittedName>
</protein>
<dbReference type="InterPro" id="IPR010559">
    <property type="entry name" value="Sig_transdc_His_kin_internal"/>
</dbReference>
<proteinExistence type="predicted"/>
<dbReference type="OrthoDB" id="9792992at2"/>
<evidence type="ECO:0000256" key="1">
    <source>
        <dbReference type="SAM" id="Phobius"/>
    </source>
</evidence>
<dbReference type="AlphaFoldDB" id="A0A1I2DVL0"/>
<keyword evidence="1" id="KW-0472">Membrane</keyword>
<dbReference type="EMBL" id="FONY01000008">
    <property type="protein sequence ID" value="SFE84468.1"/>
    <property type="molecule type" value="Genomic_DNA"/>
</dbReference>
<evidence type="ECO:0000259" key="2">
    <source>
        <dbReference type="Pfam" id="PF06580"/>
    </source>
</evidence>
<dbReference type="STRING" id="1003.SAMN04488541_100828"/>
<dbReference type="InterPro" id="IPR050640">
    <property type="entry name" value="Bact_2-comp_sensor_kinase"/>
</dbReference>
<gene>
    <name evidence="3" type="ORF">SAMN04488541_100828</name>
</gene>
<keyword evidence="4" id="KW-1185">Reference proteome</keyword>
<dbReference type="RefSeq" id="WP_091541749.1">
    <property type="nucleotide sequence ID" value="NZ_FONY01000008.1"/>
</dbReference>
<feature type="transmembrane region" description="Helical" evidence="1">
    <location>
        <begin position="42"/>
        <end position="66"/>
    </location>
</feature>